<dbReference type="PRINTS" id="PR00385">
    <property type="entry name" value="P450"/>
</dbReference>
<dbReference type="InterPro" id="IPR017972">
    <property type="entry name" value="Cyt_P450_CS"/>
</dbReference>
<evidence type="ECO:0000256" key="5">
    <source>
        <dbReference type="ARBA" id="ARBA00022723"/>
    </source>
</evidence>
<keyword evidence="7 9" id="KW-0408">Iron</keyword>
<sequence>MSDISLEQVAIMACSLGTGALILMIIYNYFFHPLARVPGPLTGTVFPFWTMRTLHRRNLNPGLAQLHEKYGPIVRVGPNQLSFTSVEAQKIIYNAKPTDNGADEPFNRSGTLQDVILLLLLKARHIGSLSSRAEHKKIRRRLLPGFTSNALFEQESLLRLHVDNLLHALAQHQEHQGPNDLTEYFSRFLWDFVSDLSFGEPLIQEKKDTLQSLVDLYENFFPLIEAINYAVPQVQGSIRLVLHLIPSLTLGAVLPTATFRDCIDRQDGRCDFITHIMGHKSRDPTELKLSYEEMHSNATILTLAAYKSTETIMSALFYRLLATPGVIEELQSELLRNFQSIDDITGKKLLPLPYLNGCVYETLRLTPAVAGKLTSRLSPGAMIDGIYVPAGTEVYTETYSMQRSPRYWHAPDEFRPERWYERGEGSPYARDVHEAFKPFSSGPRACLGKELALQVLRLTAALMVYRFDLKMLDKDRFVWDKDTDSGIAYSNYHVKATVKERV</sequence>
<evidence type="ECO:0000256" key="9">
    <source>
        <dbReference type="PIRSR" id="PIRSR602401-1"/>
    </source>
</evidence>
<dbReference type="PANTHER" id="PTHR24305">
    <property type="entry name" value="CYTOCHROME P450"/>
    <property type="match status" value="1"/>
</dbReference>
<feature type="binding site" description="axial binding residue" evidence="9">
    <location>
        <position position="446"/>
    </location>
    <ligand>
        <name>heme</name>
        <dbReference type="ChEBI" id="CHEBI:30413"/>
    </ligand>
    <ligandPart>
        <name>Fe</name>
        <dbReference type="ChEBI" id="CHEBI:18248"/>
    </ligandPart>
</feature>
<comment type="similarity">
    <text evidence="3 10">Belongs to the cytochrome P450 family.</text>
</comment>
<dbReference type="GO" id="GO:0020037">
    <property type="term" value="F:heme binding"/>
    <property type="evidence" value="ECO:0007669"/>
    <property type="project" value="InterPro"/>
</dbReference>
<evidence type="ECO:0000256" key="11">
    <source>
        <dbReference type="SAM" id="Phobius"/>
    </source>
</evidence>
<proteinExistence type="inferred from homology"/>
<dbReference type="GO" id="GO:0004497">
    <property type="term" value="F:monooxygenase activity"/>
    <property type="evidence" value="ECO:0007669"/>
    <property type="project" value="UniProtKB-KW"/>
</dbReference>
<evidence type="ECO:0000256" key="3">
    <source>
        <dbReference type="ARBA" id="ARBA00010617"/>
    </source>
</evidence>
<dbReference type="EMBL" id="KV878239">
    <property type="protein sequence ID" value="OJZ88612.1"/>
    <property type="molecule type" value="Genomic_DNA"/>
</dbReference>
<dbReference type="InterPro" id="IPR002401">
    <property type="entry name" value="Cyt_P450_E_grp-I"/>
</dbReference>
<dbReference type="GO" id="GO:0016705">
    <property type="term" value="F:oxidoreductase activity, acting on paired donors, with incorporation or reduction of molecular oxygen"/>
    <property type="evidence" value="ECO:0007669"/>
    <property type="project" value="InterPro"/>
</dbReference>
<keyword evidence="4 9" id="KW-0349">Heme</keyword>
<keyword evidence="8 10" id="KW-0503">Monooxygenase</keyword>
<reference evidence="13" key="1">
    <citation type="journal article" date="2017" name="Genome Biol.">
        <title>Comparative genomics reveals high biological diversity and specific adaptations in the industrially and medically important fungal genus Aspergillus.</title>
        <authorList>
            <person name="de Vries R.P."/>
            <person name="Riley R."/>
            <person name="Wiebenga A."/>
            <person name="Aguilar-Osorio G."/>
            <person name="Amillis S."/>
            <person name="Uchima C.A."/>
            <person name="Anderluh G."/>
            <person name="Asadollahi M."/>
            <person name="Askin M."/>
            <person name="Barry K."/>
            <person name="Battaglia E."/>
            <person name="Bayram O."/>
            <person name="Benocci T."/>
            <person name="Braus-Stromeyer S.A."/>
            <person name="Caldana C."/>
            <person name="Canovas D."/>
            <person name="Cerqueira G.C."/>
            <person name="Chen F."/>
            <person name="Chen W."/>
            <person name="Choi C."/>
            <person name="Clum A."/>
            <person name="Dos Santos R.A."/>
            <person name="Damasio A.R."/>
            <person name="Diallinas G."/>
            <person name="Emri T."/>
            <person name="Fekete E."/>
            <person name="Flipphi M."/>
            <person name="Freyberg S."/>
            <person name="Gallo A."/>
            <person name="Gournas C."/>
            <person name="Habgood R."/>
            <person name="Hainaut M."/>
            <person name="Harispe M.L."/>
            <person name="Henrissat B."/>
            <person name="Hilden K.S."/>
            <person name="Hope R."/>
            <person name="Hossain A."/>
            <person name="Karabika E."/>
            <person name="Karaffa L."/>
            <person name="Karanyi Z."/>
            <person name="Krasevec N."/>
            <person name="Kuo A."/>
            <person name="Kusch H."/>
            <person name="LaButti K."/>
            <person name="Lagendijk E.L."/>
            <person name="Lapidus A."/>
            <person name="Levasseur A."/>
            <person name="Lindquist E."/>
            <person name="Lipzen A."/>
            <person name="Logrieco A.F."/>
            <person name="MacCabe A."/>
            <person name="Maekelae M.R."/>
            <person name="Malavazi I."/>
            <person name="Melin P."/>
            <person name="Meyer V."/>
            <person name="Mielnichuk N."/>
            <person name="Miskei M."/>
            <person name="Molnar A.P."/>
            <person name="Mule G."/>
            <person name="Ngan C.Y."/>
            <person name="Orejas M."/>
            <person name="Orosz E."/>
            <person name="Ouedraogo J.P."/>
            <person name="Overkamp K.M."/>
            <person name="Park H.-S."/>
            <person name="Perrone G."/>
            <person name="Piumi F."/>
            <person name="Punt P.J."/>
            <person name="Ram A.F."/>
            <person name="Ramon A."/>
            <person name="Rauscher S."/>
            <person name="Record E."/>
            <person name="Riano-Pachon D.M."/>
            <person name="Robert V."/>
            <person name="Roehrig J."/>
            <person name="Ruller R."/>
            <person name="Salamov A."/>
            <person name="Salih N.S."/>
            <person name="Samson R.A."/>
            <person name="Sandor E."/>
            <person name="Sanguinetti M."/>
            <person name="Schuetze T."/>
            <person name="Sepcic K."/>
            <person name="Shelest E."/>
            <person name="Sherlock G."/>
            <person name="Sophianopoulou V."/>
            <person name="Squina F.M."/>
            <person name="Sun H."/>
            <person name="Susca A."/>
            <person name="Todd R.B."/>
            <person name="Tsang A."/>
            <person name="Unkles S.E."/>
            <person name="van de Wiele N."/>
            <person name="van Rossen-Uffink D."/>
            <person name="Oliveira J.V."/>
            <person name="Vesth T.C."/>
            <person name="Visser J."/>
            <person name="Yu J.-H."/>
            <person name="Zhou M."/>
            <person name="Andersen M.R."/>
            <person name="Archer D.B."/>
            <person name="Baker S.E."/>
            <person name="Benoit I."/>
            <person name="Brakhage A.A."/>
            <person name="Braus G.H."/>
            <person name="Fischer R."/>
            <person name="Frisvad J.C."/>
            <person name="Goldman G.H."/>
            <person name="Houbraken J."/>
            <person name="Oakley B."/>
            <person name="Pocsi I."/>
            <person name="Scazzocchio C."/>
            <person name="Seiboth B."/>
            <person name="vanKuyk P.A."/>
            <person name="Wortman J."/>
            <person name="Dyer P.S."/>
            <person name="Grigoriev I.V."/>
        </authorList>
    </citation>
    <scope>NUCLEOTIDE SEQUENCE [LARGE SCALE GENOMIC DNA]</scope>
    <source>
        <strain evidence="13">CBS 106.47</strain>
    </source>
</reference>
<evidence type="ECO:0000256" key="10">
    <source>
        <dbReference type="RuleBase" id="RU000461"/>
    </source>
</evidence>
<evidence type="ECO:0000256" key="8">
    <source>
        <dbReference type="ARBA" id="ARBA00023033"/>
    </source>
</evidence>
<dbReference type="InterPro" id="IPR050121">
    <property type="entry name" value="Cytochrome_P450_monoxygenase"/>
</dbReference>
<evidence type="ECO:0000256" key="4">
    <source>
        <dbReference type="ARBA" id="ARBA00022617"/>
    </source>
</evidence>
<evidence type="ECO:0000256" key="6">
    <source>
        <dbReference type="ARBA" id="ARBA00023002"/>
    </source>
</evidence>
<dbReference type="PRINTS" id="PR00463">
    <property type="entry name" value="EP450I"/>
</dbReference>
<dbReference type="InterPro" id="IPR001128">
    <property type="entry name" value="Cyt_P450"/>
</dbReference>
<evidence type="ECO:0000313" key="12">
    <source>
        <dbReference type="EMBL" id="OJZ88612.1"/>
    </source>
</evidence>
<gene>
    <name evidence="12" type="ORF">ASPFODRAFT_44325</name>
</gene>
<dbReference type="PROSITE" id="PS00086">
    <property type="entry name" value="CYTOCHROME_P450"/>
    <property type="match status" value="1"/>
</dbReference>
<organism evidence="12 13">
    <name type="scientific">Aspergillus luchuensis (strain CBS 106.47)</name>
    <dbReference type="NCBI Taxonomy" id="1137211"/>
    <lineage>
        <taxon>Eukaryota</taxon>
        <taxon>Fungi</taxon>
        <taxon>Dikarya</taxon>
        <taxon>Ascomycota</taxon>
        <taxon>Pezizomycotina</taxon>
        <taxon>Eurotiomycetes</taxon>
        <taxon>Eurotiomycetidae</taxon>
        <taxon>Eurotiales</taxon>
        <taxon>Aspergillaceae</taxon>
        <taxon>Aspergillus</taxon>
        <taxon>Aspergillus subgen. Circumdati</taxon>
    </lineage>
</organism>
<keyword evidence="11" id="KW-0472">Membrane</keyword>
<keyword evidence="5 9" id="KW-0479">Metal-binding</keyword>
<dbReference type="Gene3D" id="1.10.630.10">
    <property type="entry name" value="Cytochrome P450"/>
    <property type="match status" value="1"/>
</dbReference>
<evidence type="ECO:0000256" key="1">
    <source>
        <dbReference type="ARBA" id="ARBA00001971"/>
    </source>
</evidence>
<dbReference type="SUPFAM" id="SSF48264">
    <property type="entry name" value="Cytochrome P450"/>
    <property type="match status" value="1"/>
</dbReference>
<dbReference type="OrthoDB" id="1470350at2759"/>
<comment type="cofactor">
    <cofactor evidence="1 9">
        <name>heme</name>
        <dbReference type="ChEBI" id="CHEBI:30413"/>
    </cofactor>
</comment>
<dbReference type="VEuPathDB" id="FungiDB:ASPFODRAFT_44325"/>
<evidence type="ECO:0000256" key="2">
    <source>
        <dbReference type="ARBA" id="ARBA00005179"/>
    </source>
</evidence>
<keyword evidence="11" id="KW-1133">Transmembrane helix</keyword>
<feature type="transmembrane region" description="Helical" evidence="11">
    <location>
        <begin position="9"/>
        <end position="30"/>
    </location>
</feature>
<comment type="pathway">
    <text evidence="2">Secondary metabolite biosynthesis.</text>
</comment>
<dbReference type="PANTHER" id="PTHR24305:SF162">
    <property type="entry name" value="P450, PUTATIVE (EUROFUNG)-RELATED"/>
    <property type="match status" value="1"/>
</dbReference>
<dbReference type="Proteomes" id="UP000184063">
    <property type="component" value="Unassembled WGS sequence"/>
</dbReference>
<dbReference type="InterPro" id="IPR036396">
    <property type="entry name" value="Cyt_P450_sf"/>
</dbReference>
<evidence type="ECO:0000313" key="13">
    <source>
        <dbReference type="Proteomes" id="UP000184063"/>
    </source>
</evidence>
<evidence type="ECO:0000256" key="7">
    <source>
        <dbReference type="ARBA" id="ARBA00023004"/>
    </source>
</evidence>
<accession>A0A1M3TPT7</accession>
<keyword evidence="11" id="KW-0812">Transmembrane</keyword>
<protein>
    <recommendedName>
        <fullName evidence="14">Cytochrome P450</fullName>
    </recommendedName>
</protein>
<dbReference type="Pfam" id="PF00067">
    <property type="entry name" value="p450"/>
    <property type="match status" value="1"/>
</dbReference>
<name>A0A1M3TPT7_ASPLC</name>
<dbReference type="GO" id="GO:0005506">
    <property type="term" value="F:iron ion binding"/>
    <property type="evidence" value="ECO:0007669"/>
    <property type="project" value="InterPro"/>
</dbReference>
<keyword evidence="6 10" id="KW-0560">Oxidoreductase</keyword>
<evidence type="ECO:0008006" key="14">
    <source>
        <dbReference type="Google" id="ProtNLM"/>
    </source>
</evidence>
<dbReference type="AlphaFoldDB" id="A0A1M3TPT7"/>